<reference evidence="5 6" key="1">
    <citation type="submission" date="2024-05" db="EMBL/GenBank/DDBJ databases">
        <authorList>
            <person name="Jiang F."/>
        </authorList>
    </citation>
    <scope>NUCLEOTIDE SEQUENCE [LARGE SCALE GENOMIC DNA]</scope>
    <source>
        <strain evidence="5 6">LZ166</strain>
    </source>
</reference>
<dbReference type="SUPFAM" id="SSF51621">
    <property type="entry name" value="Phosphoenolpyruvate/pyruvate domain"/>
    <property type="match status" value="1"/>
</dbReference>
<feature type="domain" description="HpcH/HpaI aldolase/citrate lyase" evidence="4">
    <location>
        <begin position="3"/>
        <end position="219"/>
    </location>
</feature>
<dbReference type="Gene3D" id="3.20.20.60">
    <property type="entry name" value="Phosphoenolpyruvate-binding domains"/>
    <property type="match status" value="1"/>
</dbReference>
<evidence type="ECO:0000256" key="3">
    <source>
        <dbReference type="ARBA" id="ARBA00023239"/>
    </source>
</evidence>
<accession>A0ABV3SRE2</accession>
<dbReference type="InterPro" id="IPR005000">
    <property type="entry name" value="Aldolase/citrate-lyase_domain"/>
</dbReference>
<dbReference type="InterPro" id="IPR015813">
    <property type="entry name" value="Pyrv/PenolPyrv_kinase-like_dom"/>
</dbReference>
<dbReference type="RefSeq" id="WP_367956345.1">
    <property type="nucleotide sequence ID" value="NZ_JBDPGJ010000005.1"/>
</dbReference>
<dbReference type="EMBL" id="JBDPGJ010000005">
    <property type="protein sequence ID" value="MEX0408481.1"/>
    <property type="molecule type" value="Genomic_DNA"/>
</dbReference>
<sequence>MFGTFLKTPTSHAAEILAQEGYAFVVIDEEHAPFNPETTDRILAACRATGIAGVVRVADTGQILRVLDCGAAGVLVPHVDSPERARQVVAMARYRGGARGFSNTTRAGGFGATGMAEHIAEQDAGVAVVAMIEDPRAIDCIDAIAAVDGIDAFFIGRGDLTVAYGAQSQAASEVRGAVDAITAAARKAGRRVFVMSGTPEDAAELSAKGATGFIMASDQGFMRQGAKAVFQSYAAALSEKQSV</sequence>
<keyword evidence="6" id="KW-1185">Reference proteome</keyword>
<evidence type="ECO:0000259" key="4">
    <source>
        <dbReference type="Pfam" id="PF03328"/>
    </source>
</evidence>
<keyword evidence="2" id="KW-0479">Metal-binding</keyword>
<name>A0ABV3SRE2_9HYPH</name>
<comment type="caution">
    <text evidence="5">The sequence shown here is derived from an EMBL/GenBank/DDBJ whole genome shotgun (WGS) entry which is preliminary data.</text>
</comment>
<evidence type="ECO:0000256" key="2">
    <source>
        <dbReference type="ARBA" id="ARBA00022723"/>
    </source>
</evidence>
<evidence type="ECO:0000313" key="5">
    <source>
        <dbReference type="EMBL" id="MEX0408481.1"/>
    </source>
</evidence>
<evidence type="ECO:0000256" key="1">
    <source>
        <dbReference type="ARBA" id="ARBA00005568"/>
    </source>
</evidence>
<gene>
    <name evidence="5" type="ORF">ABGN05_22735</name>
</gene>
<evidence type="ECO:0000313" key="6">
    <source>
        <dbReference type="Proteomes" id="UP001556692"/>
    </source>
</evidence>
<dbReference type="PANTHER" id="PTHR30502">
    <property type="entry name" value="2-KETO-3-DEOXY-L-RHAMNONATE ALDOLASE"/>
    <property type="match status" value="1"/>
</dbReference>
<keyword evidence="3 5" id="KW-0456">Lyase</keyword>
<dbReference type="InterPro" id="IPR050251">
    <property type="entry name" value="HpcH-HpaI_aldolase"/>
</dbReference>
<dbReference type="InterPro" id="IPR040442">
    <property type="entry name" value="Pyrv_kinase-like_dom_sf"/>
</dbReference>
<organism evidence="5 6">
    <name type="scientific">Aquibium pacificus</name>
    <dbReference type="NCBI Taxonomy" id="3153579"/>
    <lineage>
        <taxon>Bacteria</taxon>
        <taxon>Pseudomonadati</taxon>
        <taxon>Pseudomonadota</taxon>
        <taxon>Alphaproteobacteria</taxon>
        <taxon>Hyphomicrobiales</taxon>
        <taxon>Phyllobacteriaceae</taxon>
        <taxon>Aquibium</taxon>
    </lineage>
</organism>
<protein>
    <submittedName>
        <fullName evidence="5">Aldolase/citrate lyase family protein</fullName>
    </submittedName>
</protein>
<dbReference type="GO" id="GO:0016829">
    <property type="term" value="F:lyase activity"/>
    <property type="evidence" value="ECO:0007669"/>
    <property type="project" value="UniProtKB-KW"/>
</dbReference>
<dbReference type="PANTHER" id="PTHR30502:SF0">
    <property type="entry name" value="PHOSPHOENOLPYRUVATE CARBOXYLASE FAMILY PROTEIN"/>
    <property type="match status" value="1"/>
</dbReference>
<comment type="similarity">
    <text evidence="1">Belongs to the HpcH/HpaI aldolase family.</text>
</comment>
<proteinExistence type="inferred from homology"/>
<dbReference type="Pfam" id="PF03328">
    <property type="entry name" value="HpcH_HpaI"/>
    <property type="match status" value="1"/>
</dbReference>
<dbReference type="Proteomes" id="UP001556692">
    <property type="component" value="Unassembled WGS sequence"/>
</dbReference>